<comment type="caution">
    <text evidence="2">The sequence shown here is derived from an EMBL/GenBank/DDBJ whole genome shotgun (WGS) entry which is preliminary data.</text>
</comment>
<evidence type="ECO:0000313" key="3">
    <source>
        <dbReference type="Proteomes" id="UP000253061"/>
    </source>
</evidence>
<evidence type="ECO:0000313" key="2">
    <source>
        <dbReference type="EMBL" id="RCK23056.1"/>
    </source>
</evidence>
<keyword evidence="1" id="KW-0732">Signal</keyword>
<dbReference type="AlphaFoldDB" id="A0A367VCV7"/>
<reference evidence="2 3" key="1">
    <citation type="submission" date="2014-07" db="EMBL/GenBank/DDBJ databases">
        <title>Draft genome sequence of Thalassospira profundimaris R8-17.</title>
        <authorList>
            <person name="Lai Q."/>
            <person name="Shao Z."/>
        </authorList>
    </citation>
    <scope>NUCLEOTIDE SEQUENCE [LARGE SCALE GENOMIC DNA]</scope>
    <source>
        <strain evidence="2 3">R8-17</strain>
    </source>
</reference>
<name>A0A367VCV7_9PROT</name>
<evidence type="ECO:0000256" key="1">
    <source>
        <dbReference type="SAM" id="SignalP"/>
    </source>
</evidence>
<sequence length="139" mass="14842">MQSRAVSHLMTRLVLVGGALFFSITAHAGEADVVAATATKTGENTYRFDVTVAHDDTGWDHYANVWQVIGPDGAIIGERILAHPHVNEQPFTRSLSGVSIPTDITGVTLRAGDLVHEFGGAELYLELPSEVGQTVTVSD</sequence>
<gene>
    <name evidence="2" type="ORF">TH6_08435</name>
</gene>
<protein>
    <recommendedName>
        <fullName evidence="4">CHRD domain-containing protein</fullName>
    </recommendedName>
</protein>
<organism evidence="2 3">
    <name type="scientific">Thalassospira profundimaris</name>
    <dbReference type="NCBI Taxonomy" id="502049"/>
    <lineage>
        <taxon>Bacteria</taxon>
        <taxon>Pseudomonadati</taxon>
        <taxon>Pseudomonadota</taxon>
        <taxon>Alphaproteobacteria</taxon>
        <taxon>Rhodospirillales</taxon>
        <taxon>Thalassospiraceae</taxon>
        <taxon>Thalassospira</taxon>
    </lineage>
</organism>
<proteinExistence type="predicted"/>
<accession>A0A367VCV7</accession>
<feature type="chain" id="PRO_5016679829" description="CHRD domain-containing protein" evidence="1">
    <location>
        <begin position="29"/>
        <end position="139"/>
    </location>
</feature>
<dbReference type="RefSeq" id="WP_084272165.1">
    <property type="nucleotide sequence ID" value="NZ_JPWB01000003.1"/>
</dbReference>
<dbReference type="EMBL" id="JPWB01000003">
    <property type="protein sequence ID" value="RCK23056.1"/>
    <property type="molecule type" value="Genomic_DNA"/>
</dbReference>
<feature type="signal peptide" evidence="1">
    <location>
        <begin position="1"/>
        <end position="28"/>
    </location>
</feature>
<evidence type="ECO:0008006" key="4">
    <source>
        <dbReference type="Google" id="ProtNLM"/>
    </source>
</evidence>
<dbReference type="Proteomes" id="UP000253061">
    <property type="component" value="Unassembled WGS sequence"/>
</dbReference>